<accession>A0AAV2VV81</accession>
<sequence length="160" mass="17860">MTSPSKWLASLIFGVWLSPTLFIAQGFLGGFGWQFSAIALPFLLVSQCYLFYTCILNRKAFTNCLISIPLAFVAWLIVALFIAVVSSVNLMVGMERLGLISLTILVGCLVAFVFSLFYQTPLEKHLGGYNRYFVFLSFVLPMIGMAVITALWLMSETKFI</sequence>
<evidence type="ECO:0000313" key="3">
    <source>
        <dbReference type="Proteomes" id="UP000018211"/>
    </source>
</evidence>
<keyword evidence="1" id="KW-0812">Transmembrane</keyword>
<evidence type="ECO:0000313" key="2">
    <source>
        <dbReference type="EMBL" id="CCO48614.1"/>
    </source>
</evidence>
<keyword evidence="1" id="KW-1133">Transmembrane helix</keyword>
<reference evidence="2 3" key="1">
    <citation type="journal article" date="2013" name="ISME J.">
        <title>Comparative genomics of pathogenic lineages of Vibrio nigripulchritudo identifies virulence-associated traits.</title>
        <authorList>
            <person name="Goudenege D."/>
            <person name="Labreuche Y."/>
            <person name="Krin E."/>
            <person name="Ansquer D."/>
            <person name="Mangenot S."/>
            <person name="Calteau A."/>
            <person name="Medigue C."/>
            <person name="Mazel D."/>
            <person name="Polz M.F."/>
            <person name="Le Roux F."/>
        </authorList>
    </citation>
    <scope>NUCLEOTIDE SEQUENCE [LARGE SCALE GENOMIC DNA]</scope>
    <source>
        <strain evidence="2 3">SOn1</strain>
    </source>
</reference>
<dbReference type="AlphaFoldDB" id="A0AAV2VV81"/>
<keyword evidence="1" id="KW-0472">Membrane</keyword>
<gene>
    <name evidence="2" type="ORF">VIBNISOn1_570004</name>
</gene>
<proteinExistence type="predicted"/>
<dbReference type="Proteomes" id="UP000018211">
    <property type="component" value="Unassembled WGS sequence"/>
</dbReference>
<feature type="transmembrane region" description="Helical" evidence="1">
    <location>
        <begin position="64"/>
        <end position="85"/>
    </location>
</feature>
<feature type="transmembrane region" description="Helical" evidence="1">
    <location>
        <begin position="33"/>
        <end position="52"/>
    </location>
</feature>
<evidence type="ECO:0000256" key="1">
    <source>
        <dbReference type="SAM" id="Phobius"/>
    </source>
</evidence>
<dbReference type="EMBL" id="CAOF01000150">
    <property type="protein sequence ID" value="CCO48614.1"/>
    <property type="molecule type" value="Genomic_DNA"/>
</dbReference>
<name>A0AAV2VV81_9VIBR</name>
<protein>
    <submittedName>
        <fullName evidence="2">Uncharacterized protein</fullName>
    </submittedName>
</protein>
<comment type="caution">
    <text evidence="2">The sequence shown here is derived from an EMBL/GenBank/DDBJ whole genome shotgun (WGS) entry which is preliminary data.</text>
</comment>
<dbReference type="RefSeq" id="WP_022613046.1">
    <property type="nucleotide sequence ID" value="NZ_LK391965.1"/>
</dbReference>
<feature type="transmembrane region" description="Helical" evidence="1">
    <location>
        <begin position="7"/>
        <end position="27"/>
    </location>
</feature>
<organism evidence="2 3">
    <name type="scientific">Vibrio nigripulchritudo SOn1</name>
    <dbReference type="NCBI Taxonomy" id="1238450"/>
    <lineage>
        <taxon>Bacteria</taxon>
        <taxon>Pseudomonadati</taxon>
        <taxon>Pseudomonadota</taxon>
        <taxon>Gammaproteobacteria</taxon>
        <taxon>Vibrionales</taxon>
        <taxon>Vibrionaceae</taxon>
        <taxon>Vibrio</taxon>
    </lineage>
</organism>
<feature type="transmembrane region" description="Helical" evidence="1">
    <location>
        <begin position="97"/>
        <end position="120"/>
    </location>
</feature>
<feature type="transmembrane region" description="Helical" evidence="1">
    <location>
        <begin position="132"/>
        <end position="154"/>
    </location>
</feature>